<dbReference type="RefSeq" id="WP_114371622.1">
    <property type="nucleotide sequence ID" value="NZ_CP031092.1"/>
</dbReference>
<dbReference type="AlphaFoldDB" id="A0A345BX93"/>
<keyword evidence="1" id="KW-0175">Coiled coil</keyword>
<dbReference type="Gene3D" id="1.20.58.130">
    <property type="match status" value="1"/>
</dbReference>
<sequence>MSLTNEQLLDAIRELQTEMTGMKSELREEMVGMKTELREEISGVRSELHSFRNEVNDRFEGVEKKQDAMHKQLVSVSEDVAMIKGTIEHHESDIKSLYKRSFDLKEKVETRMDR</sequence>
<dbReference type="OrthoDB" id="2968891at2"/>
<protein>
    <recommendedName>
        <fullName evidence="4">DUF1640 domain-containing protein</fullName>
    </recommendedName>
</protein>
<dbReference type="SUPFAM" id="SSF58100">
    <property type="entry name" value="Bacterial hemolysins"/>
    <property type="match status" value="1"/>
</dbReference>
<gene>
    <name evidence="2" type="ORF">DT065_05760</name>
</gene>
<dbReference type="KEGG" id="rue:DT065_05760"/>
<dbReference type="EMBL" id="CP031092">
    <property type="protein sequence ID" value="AXF55574.1"/>
    <property type="molecule type" value="Genomic_DNA"/>
</dbReference>
<accession>A0A345BX93</accession>
<evidence type="ECO:0000313" key="3">
    <source>
        <dbReference type="Proteomes" id="UP000252100"/>
    </source>
</evidence>
<proteinExistence type="predicted"/>
<dbReference type="Proteomes" id="UP000252100">
    <property type="component" value="Chromosome"/>
</dbReference>
<reference evidence="2 3" key="1">
    <citation type="journal article" date="2018" name="J. Microbiol.">
        <title>Salicibibacter kimchii gen. nov., sp. nov., a moderately halophilic and alkalitolerant bacterium in the family Bacillaceae, isolated from kimchi.</title>
        <authorList>
            <person name="Jang J.Y."/>
            <person name="Oh Y.J."/>
            <person name="Lim S.K."/>
            <person name="Park H.K."/>
            <person name="Lee C."/>
            <person name="Kim J.Y."/>
            <person name="Lee M.A."/>
            <person name="Choi H.J."/>
        </authorList>
    </citation>
    <scope>NUCLEOTIDE SEQUENCE [LARGE SCALE GENOMIC DNA]</scope>
    <source>
        <strain evidence="2 3">NKC1-1</strain>
    </source>
</reference>
<name>A0A345BX93_9BACI</name>
<evidence type="ECO:0008006" key="4">
    <source>
        <dbReference type="Google" id="ProtNLM"/>
    </source>
</evidence>
<feature type="coiled-coil region" evidence="1">
    <location>
        <begin position="5"/>
        <end position="54"/>
    </location>
</feature>
<evidence type="ECO:0000313" key="2">
    <source>
        <dbReference type="EMBL" id="AXF55574.1"/>
    </source>
</evidence>
<evidence type="ECO:0000256" key="1">
    <source>
        <dbReference type="SAM" id="Coils"/>
    </source>
</evidence>
<organism evidence="2 3">
    <name type="scientific">Salicibibacter kimchii</name>
    <dbReference type="NCBI Taxonomy" id="2099786"/>
    <lineage>
        <taxon>Bacteria</taxon>
        <taxon>Bacillati</taxon>
        <taxon>Bacillota</taxon>
        <taxon>Bacilli</taxon>
        <taxon>Bacillales</taxon>
        <taxon>Bacillaceae</taxon>
        <taxon>Salicibibacter</taxon>
    </lineage>
</organism>
<keyword evidence="3" id="KW-1185">Reference proteome</keyword>